<proteinExistence type="predicted"/>
<name>A0A7V8FRI4_9BURK</name>
<comment type="caution">
    <text evidence="2">The sequence shown here is derived from an EMBL/GenBank/DDBJ whole genome shotgun (WGS) entry which is preliminary data.</text>
</comment>
<feature type="domain" description="FecR N-terminal" evidence="1">
    <location>
        <begin position="14"/>
        <end position="53"/>
    </location>
</feature>
<evidence type="ECO:0000259" key="1">
    <source>
        <dbReference type="Pfam" id="PF16220"/>
    </source>
</evidence>
<dbReference type="Proteomes" id="UP000461670">
    <property type="component" value="Unassembled WGS sequence"/>
</dbReference>
<dbReference type="Pfam" id="PF16220">
    <property type="entry name" value="DUF4880"/>
    <property type="match status" value="1"/>
</dbReference>
<evidence type="ECO:0000313" key="2">
    <source>
        <dbReference type="EMBL" id="KAF1023347.1"/>
    </source>
</evidence>
<accession>A0A7V8FRI4</accession>
<gene>
    <name evidence="2" type="ORF">GAK30_00550</name>
</gene>
<organism evidence="2 3">
    <name type="scientific">Paracidovorax wautersii</name>
    <dbReference type="NCBI Taxonomy" id="1177982"/>
    <lineage>
        <taxon>Bacteria</taxon>
        <taxon>Pseudomonadati</taxon>
        <taxon>Pseudomonadota</taxon>
        <taxon>Betaproteobacteria</taxon>
        <taxon>Burkholderiales</taxon>
        <taxon>Comamonadaceae</taxon>
        <taxon>Paracidovorax</taxon>
    </lineage>
</organism>
<dbReference type="EMBL" id="WNDQ01000005">
    <property type="protein sequence ID" value="KAF1023347.1"/>
    <property type="molecule type" value="Genomic_DNA"/>
</dbReference>
<protein>
    <recommendedName>
        <fullName evidence="1">FecR N-terminal domain-containing protein</fullName>
    </recommendedName>
</protein>
<dbReference type="AlphaFoldDB" id="A0A7V8FRI4"/>
<dbReference type="InterPro" id="IPR032623">
    <property type="entry name" value="FecR_N"/>
</dbReference>
<evidence type="ECO:0000313" key="3">
    <source>
        <dbReference type="Proteomes" id="UP000461670"/>
    </source>
</evidence>
<reference evidence="3" key="1">
    <citation type="journal article" date="2020" name="MBio">
        <title>Horizontal gene transfer to a defensive symbiont with a reduced genome amongst a multipartite beetle microbiome.</title>
        <authorList>
            <person name="Waterworth S.C."/>
            <person name="Florez L.V."/>
            <person name="Rees E.R."/>
            <person name="Hertweck C."/>
            <person name="Kaltenpoth M."/>
            <person name="Kwan J.C."/>
        </authorList>
    </citation>
    <scope>NUCLEOTIDE SEQUENCE [LARGE SCALE GENOMIC DNA]</scope>
</reference>
<sequence>MRPLNPAQDDLALDAAVDWRVRHESGRLDEAGRQAFAQWLAAAPQHRHAWERVGGVLAGPLATVRGFQPLGDAVHA</sequence>